<accession>A0A3R7N1B2</accession>
<dbReference type="RefSeq" id="XP_029230230.1">
    <property type="nucleotide sequence ID" value="XM_029369647.1"/>
</dbReference>
<dbReference type="Proteomes" id="UP000284403">
    <property type="component" value="Unassembled WGS sequence"/>
</dbReference>
<gene>
    <name evidence="1" type="ORF">Tco025E_02724</name>
</gene>
<organism evidence="1 2">
    <name type="scientific">Trypanosoma conorhini</name>
    <dbReference type="NCBI Taxonomy" id="83891"/>
    <lineage>
        <taxon>Eukaryota</taxon>
        <taxon>Discoba</taxon>
        <taxon>Euglenozoa</taxon>
        <taxon>Kinetoplastea</taxon>
        <taxon>Metakinetoplastina</taxon>
        <taxon>Trypanosomatida</taxon>
        <taxon>Trypanosomatidae</taxon>
        <taxon>Trypanosoma</taxon>
    </lineage>
</organism>
<protein>
    <submittedName>
        <fullName evidence="1">Uncharacterized protein</fullName>
    </submittedName>
</protein>
<sequence>MKLAPASAGAVTLLSQTGVGRPLLLWRTARRAMDAAAPQRLHCLRYRLTRAFDWRGVVARHTFAPWEGRGGLGAYRRLIWWRCLCDTRETSVAIRVSGPRAPMLGSVPIALLFELAS</sequence>
<dbReference type="AlphaFoldDB" id="A0A3R7N1B2"/>
<evidence type="ECO:0000313" key="2">
    <source>
        <dbReference type="Proteomes" id="UP000284403"/>
    </source>
</evidence>
<dbReference type="EMBL" id="MKKU01000113">
    <property type="protein sequence ID" value="RNF23764.1"/>
    <property type="molecule type" value="Genomic_DNA"/>
</dbReference>
<keyword evidence="2" id="KW-1185">Reference proteome</keyword>
<proteinExistence type="predicted"/>
<name>A0A3R7N1B2_9TRYP</name>
<comment type="caution">
    <text evidence="1">The sequence shown here is derived from an EMBL/GenBank/DDBJ whole genome shotgun (WGS) entry which is preliminary data.</text>
</comment>
<reference evidence="1 2" key="1">
    <citation type="journal article" date="2018" name="BMC Genomics">
        <title>Genomic comparison of Trypanosoma conorhini and Trypanosoma rangeli to Trypanosoma cruzi strains of high and low virulence.</title>
        <authorList>
            <person name="Bradwell K.R."/>
            <person name="Koparde V.N."/>
            <person name="Matveyev A.V."/>
            <person name="Serrano M.G."/>
            <person name="Alves J.M."/>
            <person name="Parikh H."/>
            <person name="Huang B."/>
            <person name="Lee V."/>
            <person name="Espinosa-Alvarez O."/>
            <person name="Ortiz P.A."/>
            <person name="Costa-Martins A.G."/>
            <person name="Teixeira M.M."/>
            <person name="Buck G.A."/>
        </authorList>
    </citation>
    <scope>NUCLEOTIDE SEQUENCE [LARGE SCALE GENOMIC DNA]</scope>
    <source>
        <strain evidence="1 2">025E</strain>
    </source>
</reference>
<dbReference type="GeneID" id="40316335"/>
<evidence type="ECO:0000313" key="1">
    <source>
        <dbReference type="EMBL" id="RNF23764.1"/>
    </source>
</evidence>